<evidence type="ECO:0000256" key="6">
    <source>
        <dbReference type="SAM" id="Phobius"/>
    </source>
</evidence>
<dbReference type="InterPro" id="IPR050260">
    <property type="entry name" value="FAD-bd_OxRdtase"/>
</dbReference>
<keyword evidence="9" id="KW-1185">Reference proteome</keyword>
<sequence>MPVASPAPLNFFANYTQRPARVPVAVWWALRVVVLLTVLALIGGLIWAPTLGLRLFWGLAVPVLPALLVVAPGLWRQVCPMATLNQIPRQAGVSRGRDLPAVAKTWAFSVALVLFVGAVALRAPLLNHDGAALAAVLGAVLVLALAGGWWFKGRSGWCGTFCPLGPIQRDYGQAPLVVVRNGFCEPCLGCQKNCYDFNPRAAVFSDVYDDDPRWAGQRRLFIGLMPGLILGYFLGGAGAQATAAANGLALAAGAAASAGAYALAVAFVPTTPYRISMAFGAVALAVFYAFAGPVIVDTLAWLAGAEPLGVLRDAAQGLGVVLAGALAVGGLRAERHYREAQAARAKKPAAAPTHADETRTQIGGGRALKDRLAGQAGQPEVTDRATGIAFQVAPEQTLLEAIEHAGLKIAYGCRAGVCGADPVAVCDGGEHLSPPDDDELATLQRLGLEGRARLACMCTVRGPVVIDRDPRAGEAPVSVLRRPQVDKAQAAGIGRVVIVGDGVAGMSAAEALRRDSGSLRITLVGNEPVPFYNRMGIGRLVYDDDTAGALQALRLVPDDWATGRDVTVHRGAVAVRLDRENRRVGLNTGEWLRYDRLILATGARSAPPDDRFLTHPNAFVLRSADDAQQIRAWVKQHGSRRALVVGGGVLGVEAADALHHLGLKVTLLQRADRLMNAQLDAPGAARLAHYLESIGIQVGTRMSVARYDGEPLLTHAWLAHGPRVRADLFVACLGIQPNVHLAQAAGLNVNRGIVVDAAMRTSDPLIQAIGDVAELPGQPGGLWPVGAAQAAAAVGALWGDGASYQPPRIVLQLKCDGIDLRSWGDVAPKPGDTVHHARADDLAWWQLILRGGALAGGLWVGPPGSAKAFTKLLQKPEPDALQAFVASSGA</sequence>
<feature type="transmembrane region" description="Helical" evidence="6">
    <location>
        <begin position="220"/>
        <end position="241"/>
    </location>
</feature>
<evidence type="ECO:0000256" key="1">
    <source>
        <dbReference type="ARBA" id="ARBA00001974"/>
    </source>
</evidence>
<dbReference type="OrthoDB" id="9769238at2"/>
<feature type="domain" description="2Fe-2S ferredoxin-type" evidence="7">
    <location>
        <begin position="379"/>
        <end position="472"/>
    </location>
</feature>
<dbReference type="Pfam" id="PF07992">
    <property type="entry name" value="Pyr_redox_2"/>
    <property type="match status" value="1"/>
</dbReference>
<dbReference type="PRINTS" id="PR00368">
    <property type="entry name" value="FADPNR"/>
</dbReference>
<comment type="similarity">
    <text evidence="2">Belongs to the FAD-dependent oxidoreductase family.</text>
</comment>
<feature type="transmembrane region" description="Helical" evidence="6">
    <location>
        <begin position="131"/>
        <end position="151"/>
    </location>
</feature>
<dbReference type="Gene3D" id="3.10.20.30">
    <property type="match status" value="1"/>
</dbReference>
<keyword evidence="6" id="KW-0472">Membrane</keyword>
<reference evidence="8 9" key="1">
    <citation type="submission" date="2019-01" db="EMBL/GenBank/DDBJ databases">
        <authorList>
            <person name="Chen W.-M."/>
        </authorList>
    </citation>
    <scope>NUCLEOTIDE SEQUENCE [LARGE SCALE GENOMIC DNA]</scope>
    <source>
        <strain evidence="8 9">ICH-3</strain>
    </source>
</reference>
<keyword evidence="3" id="KW-0285">Flavoprotein</keyword>
<feature type="transmembrane region" description="Helical" evidence="6">
    <location>
        <begin position="55"/>
        <end position="75"/>
    </location>
</feature>
<dbReference type="Gene3D" id="3.50.50.60">
    <property type="entry name" value="FAD/NAD(P)-binding domain"/>
    <property type="match status" value="2"/>
</dbReference>
<evidence type="ECO:0000259" key="7">
    <source>
        <dbReference type="PROSITE" id="PS51085"/>
    </source>
</evidence>
<feature type="region of interest" description="Disordered" evidence="5">
    <location>
        <begin position="343"/>
        <end position="367"/>
    </location>
</feature>
<dbReference type="SUPFAM" id="SSF51905">
    <property type="entry name" value="FAD/NAD(P)-binding domain"/>
    <property type="match status" value="2"/>
</dbReference>
<dbReference type="InterPro" id="IPR036010">
    <property type="entry name" value="2Fe-2S_ferredoxin-like_sf"/>
</dbReference>
<dbReference type="EMBL" id="SACT01000010">
    <property type="protein sequence ID" value="RVT48493.1"/>
    <property type="molecule type" value="Genomic_DNA"/>
</dbReference>
<evidence type="ECO:0000313" key="8">
    <source>
        <dbReference type="EMBL" id="RVT48493.1"/>
    </source>
</evidence>
<dbReference type="PRINTS" id="PR00411">
    <property type="entry name" value="PNDRDTASEI"/>
</dbReference>
<organism evidence="8 9">
    <name type="scientific">Rubrivivax albus</name>
    <dbReference type="NCBI Taxonomy" id="2499835"/>
    <lineage>
        <taxon>Bacteria</taxon>
        <taxon>Pseudomonadati</taxon>
        <taxon>Pseudomonadota</taxon>
        <taxon>Betaproteobacteria</taxon>
        <taxon>Burkholderiales</taxon>
        <taxon>Sphaerotilaceae</taxon>
        <taxon>Rubrivivax</taxon>
    </lineage>
</organism>
<feature type="transmembrane region" description="Helical" evidence="6">
    <location>
        <begin position="247"/>
        <end position="268"/>
    </location>
</feature>
<dbReference type="InterPro" id="IPR001041">
    <property type="entry name" value="2Fe-2S_ferredoxin-type"/>
</dbReference>
<proteinExistence type="inferred from homology"/>
<evidence type="ECO:0000256" key="2">
    <source>
        <dbReference type="ARBA" id="ARBA00006442"/>
    </source>
</evidence>
<feature type="compositionally biased region" description="Low complexity" evidence="5">
    <location>
        <begin position="343"/>
        <end position="353"/>
    </location>
</feature>
<dbReference type="GO" id="GO:0051536">
    <property type="term" value="F:iron-sulfur cluster binding"/>
    <property type="evidence" value="ECO:0007669"/>
    <property type="project" value="InterPro"/>
</dbReference>
<dbReference type="PANTHER" id="PTHR43429:SF3">
    <property type="entry name" value="NITRITE REDUCTASE [NAD(P)H]"/>
    <property type="match status" value="1"/>
</dbReference>
<feature type="transmembrane region" description="Helical" evidence="6">
    <location>
        <begin position="105"/>
        <end position="125"/>
    </location>
</feature>
<evidence type="ECO:0000256" key="4">
    <source>
        <dbReference type="ARBA" id="ARBA00022827"/>
    </source>
</evidence>
<dbReference type="AlphaFoldDB" id="A0A3S2TJN4"/>
<dbReference type="PANTHER" id="PTHR43429">
    <property type="entry name" value="PYRIDINE NUCLEOTIDE-DISULFIDE OXIDOREDUCTASE DOMAIN-CONTAINING"/>
    <property type="match status" value="1"/>
</dbReference>
<dbReference type="Proteomes" id="UP000288178">
    <property type="component" value="Unassembled WGS sequence"/>
</dbReference>
<feature type="transmembrane region" description="Helical" evidence="6">
    <location>
        <begin position="28"/>
        <end position="49"/>
    </location>
</feature>
<gene>
    <name evidence="8" type="ORF">ENE75_22685</name>
</gene>
<dbReference type="CDD" id="cd00207">
    <property type="entry name" value="fer2"/>
    <property type="match status" value="1"/>
</dbReference>
<dbReference type="SUPFAM" id="SSF54292">
    <property type="entry name" value="2Fe-2S ferredoxin-like"/>
    <property type="match status" value="1"/>
</dbReference>
<dbReference type="InterPro" id="IPR012675">
    <property type="entry name" value="Beta-grasp_dom_sf"/>
</dbReference>
<dbReference type="PROSITE" id="PS51085">
    <property type="entry name" value="2FE2S_FER_2"/>
    <property type="match status" value="1"/>
</dbReference>
<evidence type="ECO:0000313" key="9">
    <source>
        <dbReference type="Proteomes" id="UP000288178"/>
    </source>
</evidence>
<dbReference type="InterPro" id="IPR023753">
    <property type="entry name" value="FAD/NAD-binding_dom"/>
</dbReference>
<accession>A0A3S2TJN4</accession>
<dbReference type="Pfam" id="PF00111">
    <property type="entry name" value="Fer2"/>
    <property type="match status" value="1"/>
</dbReference>
<comment type="cofactor">
    <cofactor evidence="1">
        <name>FAD</name>
        <dbReference type="ChEBI" id="CHEBI:57692"/>
    </cofactor>
</comment>
<name>A0A3S2TJN4_9BURK</name>
<keyword evidence="4" id="KW-0274">FAD</keyword>
<dbReference type="GO" id="GO:0016491">
    <property type="term" value="F:oxidoreductase activity"/>
    <property type="evidence" value="ECO:0007669"/>
    <property type="project" value="InterPro"/>
</dbReference>
<dbReference type="InterPro" id="IPR036188">
    <property type="entry name" value="FAD/NAD-bd_sf"/>
</dbReference>
<comment type="caution">
    <text evidence="8">The sequence shown here is derived from an EMBL/GenBank/DDBJ whole genome shotgun (WGS) entry which is preliminary data.</text>
</comment>
<protein>
    <submittedName>
        <fullName evidence="8">2Fe-2S iron-sulfur cluster binding domain-containing protein</fullName>
    </submittedName>
</protein>
<dbReference type="RefSeq" id="WP_128200972.1">
    <property type="nucleotide sequence ID" value="NZ_SACT01000010.1"/>
</dbReference>
<feature type="transmembrane region" description="Helical" evidence="6">
    <location>
        <begin position="275"/>
        <end position="302"/>
    </location>
</feature>
<keyword evidence="6" id="KW-0812">Transmembrane</keyword>
<evidence type="ECO:0000256" key="5">
    <source>
        <dbReference type="SAM" id="MobiDB-lite"/>
    </source>
</evidence>
<evidence type="ECO:0000256" key="3">
    <source>
        <dbReference type="ARBA" id="ARBA00022630"/>
    </source>
</evidence>
<keyword evidence="6" id="KW-1133">Transmembrane helix</keyword>